<name>A0A644Y603_9ZZZZ</name>
<evidence type="ECO:0000313" key="2">
    <source>
        <dbReference type="EMBL" id="MPM23992.1"/>
    </source>
</evidence>
<accession>A0A644Y603</accession>
<protein>
    <submittedName>
        <fullName evidence="2">Uncharacterized protein</fullName>
    </submittedName>
</protein>
<feature type="region of interest" description="Disordered" evidence="1">
    <location>
        <begin position="60"/>
        <end position="82"/>
    </location>
</feature>
<sequence length="82" mass="9266">MGLCRTGTELAVGLFKIGKDFFLPAKDFHHLQADDIFLYNSVELTQFSLLTDKKLLATPGNGVREKQEKRNRYQGGQGHKRA</sequence>
<gene>
    <name evidence="2" type="ORF">SDC9_70469</name>
</gene>
<dbReference type="AlphaFoldDB" id="A0A644Y603"/>
<proteinExistence type="predicted"/>
<organism evidence="2">
    <name type="scientific">bioreactor metagenome</name>
    <dbReference type="NCBI Taxonomy" id="1076179"/>
    <lineage>
        <taxon>unclassified sequences</taxon>
        <taxon>metagenomes</taxon>
        <taxon>ecological metagenomes</taxon>
    </lineage>
</organism>
<evidence type="ECO:0000256" key="1">
    <source>
        <dbReference type="SAM" id="MobiDB-lite"/>
    </source>
</evidence>
<reference evidence="2" key="1">
    <citation type="submission" date="2019-08" db="EMBL/GenBank/DDBJ databases">
        <authorList>
            <person name="Kucharzyk K."/>
            <person name="Murdoch R.W."/>
            <person name="Higgins S."/>
            <person name="Loffler F."/>
        </authorList>
    </citation>
    <scope>NUCLEOTIDE SEQUENCE</scope>
</reference>
<comment type="caution">
    <text evidence="2">The sequence shown here is derived from an EMBL/GenBank/DDBJ whole genome shotgun (WGS) entry which is preliminary data.</text>
</comment>
<dbReference type="EMBL" id="VSSQ01004159">
    <property type="protein sequence ID" value="MPM23992.1"/>
    <property type="molecule type" value="Genomic_DNA"/>
</dbReference>